<accession>A0ABU3Z7L6</accession>
<feature type="domain" description="Glycosyltransferase subfamily 4-like N-terminal" evidence="2">
    <location>
        <begin position="12"/>
        <end position="171"/>
    </location>
</feature>
<dbReference type="Gene3D" id="3.40.50.2000">
    <property type="entry name" value="Glycogen Phosphorylase B"/>
    <property type="match status" value="2"/>
</dbReference>
<dbReference type="Pfam" id="PF13439">
    <property type="entry name" value="Glyco_transf_4"/>
    <property type="match status" value="1"/>
</dbReference>
<dbReference type="Proteomes" id="UP001272515">
    <property type="component" value="Unassembled WGS sequence"/>
</dbReference>
<dbReference type="RefSeq" id="WP_317329511.1">
    <property type="nucleotide sequence ID" value="NZ_JAWJZA010000022.1"/>
</dbReference>
<sequence length="359" mass="41201">MKVLHVGEYVQGGVATYIRTLLDHPDYPEIEDYLVCSDYNSDHSWKFPEDRIYYYPYKRTLGNIPNAIKAIYRVVKHVKPDVIYCHSTWAGLFVRLPLFFLPKHCRIIYNAHGWAFLRDTTSLKKALYALIERVLSIRTDAIVNVSDYEYRAAKNAGISKKRLRLIFSGISSAKGETPPIELPKGVINLLFVGRFDAPKGIDYLLEHFSKCKRKDIHLFVIGDNVVGDSEKIPMIDTEKITFCGWIPHDKLDGYYKSCDAVIMPSRWEAFGLVGVEAMKYGKPIIVSNRGALPELVEDGENGYIFPFDSPDVLTHLLSGLDKEKLADMGRKAEKIFQKKYQMERMIEESIRLYEGKDKK</sequence>
<evidence type="ECO:0000259" key="1">
    <source>
        <dbReference type="Pfam" id="PF00534"/>
    </source>
</evidence>
<dbReference type="PANTHER" id="PTHR45947">
    <property type="entry name" value="SULFOQUINOVOSYL TRANSFERASE SQD2"/>
    <property type="match status" value="1"/>
</dbReference>
<proteinExistence type="predicted"/>
<evidence type="ECO:0000313" key="4">
    <source>
        <dbReference type="Proteomes" id="UP001272515"/>
    </source>
</evidence>
<name>A0ABU3Z7L6_9FIRM</name>
<dbReference type="SUPFAM" id="SSF53756">
    <property type="entry name" value="UDP-Glycosyltransferase/glycogen phosphorylase"/>
    <property type="match status" value="1"/>
</dbReference>
<evidence type="ECO:0000259" key="2">
    <source>
        <dbReference type="Pfam" id="PF13439"/>
    </source>
</evidence>
<gene>
    <name evidence="3" type="ORF">RVY80_02375</name>
</gene>
<feature type="domain" description="Glycosyl transferase family 1" evidence="1">
    <location>
        <begin position="182"/>
        <end position="333"/>
    </location>
</feature>
<comment type="caution">
    <text evidence="3">The sequence shown here is derived from an EMBL/GenBank/DDBJ whole genome shotgun (WGS) entry which is preliminary data.</text>
</comment>
<dbReference type="InterPro" id="IPR028098">
    <property type="entry name" value="Glyco_trans_4-like_N"/>
</dbReference>
<keyword evidence="3" id="KW-0328">Glycosyltransferase</keyword>
<dbReference type="Pfam" id="PF00534">
    <property type="entry name" value="Glycos_transf_1"/>
    <property type="match status" value="1"/>
</dbReference>
<organism evidence="3 4">
    <name type="scientific">Veillonella absiana</name>
    <dbReference type="NCBI Taxonomy" id="3079305"/>
    <lineage>
        <taxon>Bacteria</taxon>
        <taxon>Bacillati</taxon>
        <taxon>Bacillota</taxon>
        <taxon>Negativicutes</taxon>
        <taxon>Veillonellales</taxon>
        <taxon>Veillonellaceae</taxon>
        <taxon>Veillonella</taxon>
    </lineage>
</organism>
<dbReference type="InterPro" id="IPR001296">
    <property type="entry name" value="Glyco_trans_1"/>
</dbReference>
<dbReference type="InterPro" id="IPR050194">
    <property type="entry name" value="Glycosyltransferase_grp1"/>
</dbReference>
<evidence type="ECO:0000313" key="3">
    <source>
        <dbReference type="EMBL" id="MDV5087692.1"/>
    </source>
</evidence>
<dbReference type="GO" id="GO:0016757">
    <property type="term" value="F:glycosyltransferase activity"/>
    <property type="evidence" value="ECO:0007669"/>
    <property type="project" value="UniProtKB-KW"/>
</dbReference>
<protein>
    <submittedName>
        <fullName evidence="3">Glycosyltransferase</fullName>
        <ecNumber evidence="3">2.4.-.-</ecNumber>
    </submittedName>
</protein>
<dbReference type="EC" id="2.4.-.-" evidence="3"/>
<keyword evidence="4" id="KW-1185">Reference proteome</keyword>
<dbReference type="EMBL" id="JAWJZB010000002">
    <property type="protein sequence ID" value="MDV5087692.1"/>
    <property type="molecule type" value="Genomic_DNA"/>
</dbReference>
<keyword evidence="3" id="KW-0808">Transferase</keyword>
<reference evidence="3 4" key="1">
    <citation type="submission" date="2023-10" db="EMBL/GenBank/DDBJ databases">
        <title>Veillonella sp. nov., isolated from a pig farm feces dump.</title>
        <authorList>
            <person name="Chang Y.-H."/>
        </authorList>
    </citation>
    <scope>NUCLEOTIDE SEQUENCE [LARGE SCALE GENOMIC DNA]</scope>
    <source>
        <strain evidence="3 4">YH-vei2233</strain>
    </source>
</reference>
<dbReference type="PANTHER" id="PTHR45947:SF3">
    <property type="entry name" value="SULFOQUINOVOSYL TRANSFERASE SQD2"/>
    <property type="match status" value="1"/>
</dbReference>